<dbReference type="Pfam" id="PF12973">
    <property type="entry name" value="Cupin_7"/>
    <property type="match status" value="1"/>
</dbReference>
<dbReference type="InterPro" id="IPR014710">
    <property type="entry name" value="RmlC-like_jellyroll"/>
</dbReference>
<sequence>MTLLPMVGHVREQDLPWVWIDKVGLQVLRVNADTGVWVVRNRFLPGARVQRHRHTGPVHGFTIAGCWRYAEYGIDYPAGTFVFEPANSVHTLVVPEANSEVTDVVFVMEGANLNLAEDDSVESVTDGSSTLAAYRKLCEAQGFEAPTGVLG</sequence>
<dbReference type="InterPro" id="IPR025979">
    <property type="entry name" value="ChrR-like_cupin_dom"/>
</dbReference>
<comment type="caution">
    <text evidence="2">The sequence shown here is derived from an EMBL/GenBank/DDBJ whole genome shotgun (WGS) entry which is preliminary data.</text>
</comment>
<dbReference type="Gene3D" id="2.60.120.10">
    <property type="entry name" value="Jelly Rolls"/>
    <property type="match status" value="1"/>
</dbReference>
<dbReference type="EMBL" id="BAAAQN010000054">
    <property type="protein sequence ID" value="GAA2052630.1"/>
    <property type="molecule type" value="Genomic_DNA"/>
</dbReference>
<evidence type="ECO:0000313" key="2">
    <source>
        <dbReference type="EMBL" id="GAA2052630.1"/>
    </source>
</evidence>
<dbReference type="Proteomes" id="UP001500751">
    <property type="component" value="Unassembled WGS sequence"/>
</dbReference>
<keyword evidence="3" id="KW-1185">Reference proteome</keyword>
<dbReference type="SUPFAM" id="SSF51182">
    <property type="entry name" value="RmlC-like cupins"/>
    <property type="match status" value="1"/>
</dbReference>
<name>A0ABP5GNW4_9ACTN</name>
<feature type="domain" description="ChrR-like cupin" evidence="1">
    <location>
        <begin position="10"/>
        <end position="107"/>
    </location>
</feature>
<proteinExistence type="predicted"/>
<dbReference type="CDD" id="cd20302">
    <property type="entry name" value="cupin_DAD"/>
    <property type="match status" value="1"/>
</dbReference>
<protein>
    <recommendedName>
        <fullName evidence="1">ChrR-like cupin domain-containing protein</fullName>
    </recommendedName>
</protein>
<dbReference type="InterPro" id="IPR011051">
    <property type="entry name" value="RmlC_Cupin_sf"/>
</dbReference>
<evidence type="ECO:0000313" key="3">
    <source>
        <dbReference type="Proteomes" id="UP001500751"/>
    </source>
</evidence>
<gene>
    <name evidence="2" type="ORF">GCM10009839_70180</name>
</gene>
<accession>A0ABP5GNW4</accession>
<dbReference type="RefSeq" id="WP_344670006.1">
    <property type="nucleotide sequence ID" value="NZ_BAAAQN010000054.1"/>
</dbReference>
<organism evidence="2 3">
    <name type="scientific">Catenulispora yoronensis</name>
    <dbReference type="NCBI Taxonomy" id="450799"/>
    <lineage>
        <taxon>Bacteria</taxon>
        <taxon>Bacillati</taxon>
        <taxon>Actinomycetota</taxon>
        <taxon>Actinomycetes</taxon>
        <taxon>Catenulisporales</taxon>
        <taxon>Catenulisporaceae</taxon>
        <taxon>Catenulispora</taxon>
    </lineage>
</organism>
<reference evidence="3" key="1">
    <citation type="journal article" date="2019" name="Int. J. Syst. Evol. Microbiol.">
        <title>The Global Catalogue of Microorganisms (GCM) 10K type strain sequencing project: providing services to taxonomists for standard genome sequencing and annotation.</title>
        <authorList>
            <consortium name="The Broad Institute Genomics Platform"/>
            <consortium name="The Broad Institute Genome Sequencing Center for Infectious Disease"/>
            <person name="Wu L."/>
            <person name="Ma J."/>
        </authorList>
    </citation>
    <scope>NUCLEOTIDE SEQUENCE [LARGE SCALE GENOMIC DNA]</scope>
    <source>
        <strain evidence="3">JCM 16014</strain>
    </source>
</reference>
<evidence type="ECO:0000259" key="1">
    <source>
        <dbReference type="Pfam" id="PF12973"/>
    </source>
</evidence>